<gene>
    <name evidence="2" type="ORF">CC1G_13745</name>
</gene>
<keyword evidence="1" id="KW-0812">Transmembrane</keyword>
<dbReference type="KEGG" id="cci:CC1G_13745"/>
<sequence>MTSGMSMHSARRAAFPFPVGHGNHGSLFTIAAPVIAPVSWFIASSAQAYVLVTSAYSSPSNFGSSDAMLFALTIFVSLLGGLWMGFDFAPAGSVATTSGATAIHSISLRQAPMNSEKMPLLESFKQLGTGEKGVLVLQGGQIQLTYGDPNPWTPVARKGGSRPRSLSRAYRPYFIAGNMSFVAWSLLWTYKFYIASQLVLVANLVTQNYVVFIVLHAWRNTRPKVNHTSNWFTHLLSKGNAAMTFLLLWKNSGILEKAASPTISEMINNAVIFILMAIGAGPDPTLGIYLLYDLIALSCGTTEDKAGWQTAFQMTALCLLFIMAWDLSDIWGGEKEHDDGEEDEDGMDDQVVGSHLRFV</sequence>
<dbReference type="HOGENOM" id="CLU_771624_0_0_1"/>
<dbReference type="EMBL" id="AACS02000001">
    <property type="protein sequence ID" value="EFI28719.1"/>
    <property type="molecule type" value="Genomic_DNA"/>
</dbReference>
<feature type="transmembrane region" description="Helical" evidence="1">
    <location>
        <begin position="170"/>
        <end position="190"/>
    </location>
</feature>
<evidence type="ECO:0000313" key="2">
    <source>
        <dbReference type="EMBL" id="EFI28719.1"/>
    </source>
</evidence>
<feature type="transmembrane region" description="Helical" evidence="1">
    <location>
        <begin position="197"/>
        <end position="219"/>
    </location>
</feature>
<name>D6RK73_COPC7</name>
<protein>
    <submittedName>
        <fullName evidence="2">Uncharacterized protein</fullName>
    </submittedName>
</protein>
<feature type="transmembrane region" description="Helical" evidence="1">
    <location>
        <begin position="30"/>
        <end position="55"/>
    </location>
</feature>
<keyword evidence="3" id="KW-1185">Reference proteome</keyword>
<evidence type="ECO:0000313" key="3">
    <source>
        <dbReference type="Proteomes" id="UP000001861"/>
    </source>
</evidence>
<comment type="caution">
    <text evidence="2">The sequence shown here is derived from an EMBL/GenBank/DDBJ whole genome shotgun (WGS) entry which is preliminary data.</text>
</comment>
<feature type="transmembrane region" description="Helical" evidence="1">
    <location>
        <begin position="311"/>
        <end position="328"/>
    </location>
</feature>
<dbReference type="Proteomes" id="UP000001861">
    <property type="component" value="Unassembled WGS sequence"/>
</dbReference>
<dbReference type="GeneID" id="6016723"/>
<reference evidence="2 3" key="1">
    <citation type="journal article" date="2010" name="Proc. Natl. Acad. Sci. U.S.A.">
        <title>Insights into evolution of multicellular fungi from the assembled chromosomes of the mushroom Coprinopsis cinerea (Coprinus cinereus).</title>
        <authorList>
            <person name="Stajich J.E."/>
            <person name="Wilke S.K."/>
            <person name="Ahren D."/>
            <person name="Au C.H."/>
            <person name="Birren B.W."/>
            <person name="Borodovsky M."/>
            <person name="Burns C."/>
            <person name="Canback B."/>
            <person name="Casselton L.A."/>
            <person name="Cheng C.K."/>
            <person name="Deng J."/>
            <person name="Dietrich F.S."/>
            <person name="Fargo D.C."/>
            <person name="Farman M.L."/>
            <person name="Gathman A.C."/>
            <person name="Goldberg J."/>
            <person name="Guigo R."/>
            <person name="Hoegger P.J."/>
            <person name="Hooker J.B."/>
            <person name="Huggins A."/>
            <person name="James T.Y."/>
            <person name="Kamada T."/>
            <person name="Kilaru S."/>
            <person name="Kodira C."/>
            <person name="Kues U."/>
            <person name="Kupfer D."/>
            <person name="Kwan H.S."/>
            <person name="Lomsadze A."/>
            <person name="Li W."/>
            <person name="Lilly W.W."/>
            <person name="Ma L.J."/>
            <person name="Mackey A.J."/>
            <person name="Manning G."/>
            <person name="Martin F."/>
            <person name="Muraguchi H."/>
            <person name="Natvig D.O."/>
            <person name="Palmerini H."/>
            <person name="Ramesh M.A."/>
            <person name="Rehmeyer C.J."/>
            <person name="Roe B.A."/>
            <person name="Shenoy N."/>
            <person name="Stanke M."/>
            <person name="Ter-Hovhannisyan V."/>
            <person name="Tunlid A."/>
            <person name="Velagapudi R."/>
            <person name="Vision T.J."/>
            <person name="Zeng Q."/>
            <person name="Zolan M.E."/>
            <person name="Pukkila P.J."/>
        </authorList>
    </citation>
    <scope>NUCLEOTIDE SEQUENCE [LARGE SCALE GENOMIC DNA]</scope>
    <source>
        <strain evidence="3">Okayama-7 / 130 / ATCC MYA-4618 / FGSC 9003</strain>
    </source>
</reference>
<feature type="transmembrane region" description="Helical" evidence="1">
    <location>
        <begin position="270"/>
        <end position="291"/>
    </location>
</feature>
<dbReference type="VEuPathDB" id="FungiDB:CC1G_13745"/>
<dbReference type="InParanoid" id="D6RK73"/>
<evidence type="ECO:0000256" key="1">
    <source>
        <dbReference type="SAM" id="Phobius"/>
    </source>
</evidence>
<dbReference type="AlphaFoldDB" id="D6RK73"/>
<organism evidence="2 3">
    <name type="scientific">Coprinopsis cinerea (strain Okayama-7 / 130 / ATCC MYA-4618 / FGSC 9003)</name>
    <name type="common">Inky cap fungus</name>
    <name type="synonym">Hormographiella aspergillata</name>
    <dbReference type="NCBI Taxonomy" id="240176"/>
    <lineage>
        <taxon>Eukaryota</taxon>
        <taxon>Fungi</taxon>
        <taxon>Dikarya</taxon>
        <taxon>Basidiomycota</taxon>
        <taxon>Agaricomycotina</taxon>
        <taxon>Agaricomycetes</taxon>
        <taxon>Agaricomycetidae</taxon>
        <taxon>Agaricales</taxon>
        <taxon>Agaricineae</taxon>
        <taxon>Psathyrellaceae</taxon>
        <taxon>Coprinopsis</taxon>
    </lineage>
</organism>
<feature type="transmembrane region" description="Helical" evidence="1">
    <location>
        <begin position="67"/>
        <end position="86"/>
    </location>
</feature>
<keyword evidence="1" id="KW-1133">Transmembrane helix</keyword>
<accession>D6RK73</accession>
<dbReference type="RefSeq" id="XP_002912213.1">
    <property type="nucleotide sequence ID" value="XM_002912167.1"/>
</dbReference>
<dbReference type="OrthoDB" id="2332199at2759"/>
<proteinExistence type="predicted"/>
<keyword evidence="1" id="KW-0472">Membrane</keyword>